<reference evidence="5 6" key="1">
    <citation type="submission" date="2020-07" db="EMBL/GenBank/DDBJ databases">
        <authorList>
            <person name="Sun Q."/>
        </authorList>
    </citation>
    <scope>NUCLEOTIDE SEQUENCE [LARGE SCALE GENOMIC DNA]</scope>
    <source>
        <strain evidence="5 6">MAH-1</strain>
    </source>
</reference>
<organism evidence="5 6">
    <name type="scientific">Flavobacterium agri</name>
    <dbReference type="NCBI Taxonomy" id="2743471"/>
    <lineage>
        <taxon>Bacteria</taxon>
        <taxon>Pseudomonadati</taxon>
        <taxon>Bacteroidota</taxon>
        <taxon>Flavobacteriia</taxon>
        <taxon>Flavobacteriales</taxon>
        <taxon>Flavobacteriaceae</taxon>
        <taxon>Flavobacterium</taxon>
    </lineage>
</organism>
<dbReference type="PROSITE" id="PS50110">
    <property type="entry name" value="RESPONSE_REGULATORY"/>
    <property type="match status" value="1"/>
</dbReference>
<dbReference type="Pfam" id="PF00072">
    <property type="entry name" value="Response_reg"/>
    <property type="match status" value="1"/>
</dbReference>
<feature type="modified residue" description="4-aspartylphosphate" evidence="3">
    <location>
        <position position="59"/>
    </location>
</feature>
<keyword evidence="2" id="KW-0902">Two-component regulatory system</keyword>
<dbReference type="Proteomes" id="UP000535020">
    <property type="component" value="Unassembled WGS sequence"/>
</dbReference>
<evidence type="ECO:0000256" key="3">
    <source>
        <dbReference type="PROSITE-ProRule" id="PRU00169"/>
    </source>
</evidence>
<evidence type="ECO:0000313" key="6">
    <source>
        <dbReference type="Proteomes" id="UP000535020"/>
    </source>
</evidence>
<dbReference type="PANTHER" id="PTHR44591">
    <property type="entry name" value="STRESS RESPONSE REGULATOR PROTEIN 1"/>
    <property type="match status" value="1"/>
</dbReference>
<dbReference type="Gene3D" id="3.40.50.2300">
    <property type="match status" value="1"/>
</dbReference>
<dbReference type="RefSeq" id="WP_176004330.1">
    <property type="nucleotide sequence ID" value="NZ_JABWMI010000002.1"/>
</dbReference>
<dbReference type="InterPro" id="IPR050595">
    <property type="entry name" value="Bact_response_regulator"/>
</dbReference>
<dbReference type="InterPro" id="IPR011006">
    <property type="entry name" value="CheY-like_superfamily"/>
</dbReference>
<keyword evidence="1 3" id="KW-0597">Phosphoprotein</keyword>
<dbReference type="EMBL" id="JACBJI010000001">
    <property type="protein sequence ID" value="NYA69505.1"/>
    <property type="molecule type" value="Genomic_DNA"/>
</dbReference>
<protein>
    <submittedName>
        <fullName evidence="5">Response regulator</fullName>
    </submittedName>
</protein>
<gene>
    <name evidence="5" type="ORF">HZF10_01125</name>
</gene>
<dbReference type="AlphaFoldDB" id="A0A7Y8XZ76"/>
<dbReference type="InterPro" id="IPR001789">
    <property type="entry name" value="Sig_transdc_resp-reg_receiver"/>
</dbReference>
<name>A0A7Y8XZ76_9FLAO</name>
<dbReference type="SMART" id="SM00448">
    <property type="entry name" value="REC"/>
    <property type="match status" value="1"/>
</dbReference>
<dbReference type="GO" id="GO:0000160">
    <property type="term" value="P:phosphorelay signal transduction system"/>
    <property type="evidence" value="ECO:0007669"/>
    <property type="project" value="UniProtKB-KW"/>
</dbReference>
<evidence type="ECO:0000313" key="5">
    <source>
        <dbReference type="EMBL" id="NYA69505.1"/>
    </source>
</evidence>
<feature type="domain" description="Response regulatory" evidence="4">
    <location>
        <begin position="6"/>
        <end position="126"/>
    </location>
</feature>
<accession>A0A7Y8XZ76</accession>
<sequence length="127" mass="14228">MASPRRCLFIDDDADDQEFFCDAALSIDPQIECIFADNGIEAMTKLNDSAFTPDFIFIDMNMPQMNGRETLSEIRKMDRLNMAAVYMYSTAAAPRITEEIMALGATDFLIKPSSVKGLQEMLGKILK</sequence>
<evidence type="ECO:0000259" key="4">
    <source>
        <dbReference type="PROSITE" id="PS50110"/>
    </source>
</evidence>
<proteinExistence type="predicted"/>
<dbReference type="SUPFAM" id="SSF52172">
    <property type="entry name" value="CheY-like"/>
    <property type="match status" value="1"/>
</dbReference>
<comment type="caution">
    <text evidence="5">The sequence shown here is derived from an EMBL/GenBank/DDBJ whole genome shotgun (WGS) entry which is preliminary data.</text>
</comment>
<keyword evidence="6" id="KW-1185">Reference proteome</keyword>
<evidence type="ECO:0000256" key="2">
    <source>
        <dbReference type="ARBA" id="ARBA00023012"/>
    </source>
</evidence>
<evidence type="ECO:0000256" key="1">
    <source>
        <dbReference type="ARBA" id="ARBA00022553"/>
    </source>
</evidence>
<dbReference type="PANTHER" id="PTHR44591:SF14">
    <property type="entry name" value="PROTEIN PILG"/>
    <property type="match status" value="1"/>
</dbReference>